<dbReference type="GO" id="GO:0016491">
    <property type="term" value="F:oxidoreductase activity"/>
    <property type="evidence" value="ECO:0007669"/>
    <property type="project" value="UniProtKB-KW"/>
</dbReference>
<feature type="domain" description="NADP-dependent oxidoreductase" evidence="2">
    <location>
        <begin position="9"/>
        <end position="302"/>
    </location>
</feature>
<dbReference type="PANTHER" id="PTHR43625">
    <property type="entry name" value="AFLATOXIN B1 ALDEHYDE REDUCTASE"/>
    <property type="match status" value="1"/>
</dbReference>
<dbReference type="SUPFAM" id="SSF51430">
    <property type="entry name" value="NAD(P)-linked oxidoreductase"/>
    <property type="match status" value="1"/>
</dbReference>
<evidence type="ECO:0000256" key="1">
    <source>
        <dbReference type="ARBA" id="ARBA00023002"/>
    </source>
</evidence>
<gene>
    <name evidence="3" type="ORF">GCM10007392_42610</name>
</gene>
<dbReference type="InterPro" id="IPR050791">
    <property type="entry name" value="Aldo-Keto_reductase"/>
</dbReference>
<dbReference type="AlphaFoldDB" id="A0A918NIS4"/>
<dbReference type="EMBL" id="BMXR01000014">
    <property type="protein sequence ID" value="GGX70613.1"/>
    <property type="molecule type" value="Genomic_DNA"/>
</dbReference>
<dbReference type="PANTHER" id="PTHR43625:SF40">
    <property type="entry name" value="ALDO-KETO REDUCTASE YAKC [NADP(+)]"/>
    <property type="match status" value="1"/>
</dbReference>
<name>A0A918NIS4_9GAMM</name>
<dbReference type="Gene3D" id="3.20.20.100">
    <property type="entry name" value="NADP-dependent oxidoreductase domain"/>
    <property type="match status" value="1"/>
</dbReference>
<dbReference type="InterPro" id="IPR036812">
    <property type="entry name" value="NAD(P)_OxRdtase_dom_sf"/>
</dbReference>
<dbReference type="Pfam" id="PF00248">
    <property type="entry name" value="Aldo_ket_red"/>
    <property type="match status" value="1"/>
</dbReference>
<evidence type="ECO:0000313" key="3">
    <source>
        <dbReference type="EMBL" id="GGX70613.1"/>
    </source>
</evidence>
<reference evidence="3" key="1">
    <citation type="journal article" date="2014" name="Int. J. Syst. Evol. Microbiol.">
        <title>Complete genome sequence of Corynebacterium casei LMG S-19264T (=DSM 44701T), isolated from a smear-ripened cheese.</title>
        <authorList>
            <consortium name="US DOE Joint Genome Institute (JGI-PGF)"/>
            <person name="Walter F."/>
            <person name="Albersmeier A."/>
            <person name="Kalinowski J."/>
            <person name="Ruckert C."/>
        </authorList>
    </citation>
    <scope>NUCLEOTIDE SEQUENCE</scope>
    <source>
        <strain evidence="3">KCTC 22169</strain>
    </source>
</reference>
<dbReference type="InterPro" id="IPR023210">
    <property type="entry name" value="NADP_OxRdtase_dom"/>
</dbReference>
<keyword evidence="4" id="KW-1185">Reference proteome</keyword>
<dbReference type="Proteomes" id="UP000626148">
    <property type="component" value="Unassembled WGS sequence"/>
</dbReference>
<dbReference type="InterPro" id="IPR020471">
    <property type="entry name" value="AKR"/>
</dbReference>
<comment type="caution">
    <text evidence="3">The sequence shown here is derived from an EMBL/GenBank/DDBJ whole genome shotgun (WGS) entry which is preliminary data.</text>
</comment>
<accession>A0A918NIS4</accession>
<organism evidence="3 4">
    <name type="scientific">Saccharospirillum salsuginis</name>
    <dbReference type="NCBI Taxonomy" id="418750"/>
    <lineage>
        <taxon>Bacteria</taxon>
        <taxon>Pseudomonadati</taxon>
        <taxon>Pseudomonadota</taxon>
        <taxon>Gammaproteobacteria</taxon>
        <taxon>Oceanospirillales</taxon>
        <taxon>Saccharospirillaceae</taxon>
        <taxon>Saccharospirillum</taxon>
    </lineage>
</organism>
<evidence type="ECO:0000259" key="2">
    <source>
        <dbReference type="Pfam" id="PF00248"/>
    </source>
</evidence>
<proteinExistence type="predicted"/>
<dbReference type="RefSeq" id="WP_189612586.1">
    <property type="nucleotide sequence ID" value="NZ_BMXR01000014.1"/>
</dbReference>
<dbReference type="PRINTS" id="PR00069">
    <property type="entry name" value="ALDKETRDTASE"/>
</dbReference>
<dbReference type="GO" id="GO:0005737">
    <property type="term" value="C:cytoplasm"/>
    <property type="evidence" value="ECO:0007669"/>
    <property type="project" value="TreeGrafter"/>
</dbReference>
<sequence length="330" mass="36260">MKTLKETRRIGLGCMNVSHAYGPRPGEADAARLINEALNAGYDHLDTAALYGGGKNEALLGKAVMHRRSEFCLASKCGLFLNEEGKKTLDGRPETIRRLCEASLKRLGTEVIDLYYLHRLDPNVPIEESVGTMGDLVREGKVRELGLSEVSARTLRRAHAEHPIAAVQTEYSLWTRNAEIAVIPACEELGITFVAFSPLARGYLGGELTDLSHLPETDIRLKMPRFSAENYPKNLALLEPMRNLAESLDVTPAQLALAWVLHRSPSIVAIPGTTRTAHMKDNLAAEAVTLNDDIADQLDGLINTRTVYGPRYATAQFSEIDTERCEGEPA</sequence>
<evidence type="ECO:0000313" key="4">
    <source>
        <dbReference type="Proteomes" id="UP000626148"/>
    </source>
</evidence>
<reference evidence="3" key="2">
    <citation type="submission" date="2020-09" db="EMBL/GenBank/DDBJ databases">
        <authorList>
            <person name="Sun Q."/>
            <person name="Kim S."/>
        </authorList>
    </citation>
    <scope>NUCLEOTIDE SEQUENCE</scope>
    <source>
        <strain evidence="3">KCTC 22169</strain>
    </source>
</reference>
<protein>
    <submittedName>
        <fullName evidence="3">Aldo/keto reductase</fullName>
    </submittedName>
</protein>
<keyword evidence="1" id="KW-0560">Oxidoreductase</keyword>